<keyword evidence="3" id="KW-1003">Cell membrane</keyword>
<feature type="domain" description="ABC transmembrane type-1" evidence="8">
    <location>
        <begin position="62"/>
        <end position="274"/>
    </location>
</feature>
<sequence length="287" mass="32320">MKLKVYPVLIKLLFGLLIVLPLVAGLSYALSYSLGLSGLLSKGFTLDYWQKALTSQNLWVSFLYSLSIGLVSVVTSLCIAVSMALSWNKSIQQGRLSYFIFLPLCFPATVMAFLVLQWLSPSGWFSRIAFELGFICSLNDFPNVVRDFYGVGIIFCSVLLITPFFTILMSNIYRNENLLELEKLSKTLGASSRKTLRCVTLPILFKKSKMTLLLFVIFVMSSYEVPLILGRQYPQMVSVAIVQKIQKFNLNDIPLGFAMSVLYVLLVILVLVLFGKPSRKYLKPNIK</sequence>
<keyword evidence="4 7" id="KW-0812">Transmembrane</keyword>
<reference evidence="9 10" key="1">
    <citation type="submission" date="2019-04" db="EMBL/GenBank/DDBJ databases">
        <title>Psychroflexus halotolerans sp. nov., isolated from a marine solar saltern.</title>
        <authorList>
            <person name="Feng X."/>
        </authorList>
    </citation>
    <scope>NUCLEOTIDE SEQUENCE [LARGE SCALE GENOMIC DNA]</scope>
    <source>
        <strain evidence="9 10">WDS2C27</strain>
    </source>
</reference>
<evidence type="ECO:0000256" key="2">
    <source>
        <dbReference type="ARBA" id="ARBA00022448"/>
    </source>
</evidence>
<keyword evidence="2 7" id="KW-0813">Transport</keyword>
<keyword evidence="10" id="KW-1185">Reference proteome</keyword>
<evidence type="ECO:0000256" key="7">
    <source>
        <dbReference type="RuleBase" id="RU363032"/>
    </source>
</evidence>
<feature type="transmembrane region" description="Helical" evidence="7">
    <location>
        <begin position="253"/>
        <end position="274"/>
    </location>
</feature>
<feature type="transmembrane region" description="Helical" evidence="7">
    <location>
        <begin position="62"/>
        <end position="86"/>
    </location>
</feature>
<dbReference type="EMBL" id="SWMU01000004">
    <property type="protein sequence ID" value="TKS55810.1"/>
    <property type="molecule type" value="Genomic_DNA"/>
</dbReference>
<evidence type="ECO:0000256" key="4">
    <source>
        <dbReference type="ARBA" id="ARBA00022692"/>
    </source>
</evidence>
<dbReference type="PANTHER" id="PTHR30183:SF3">
    <property type="entry name" value="MOLYBDENUM TRANSPORT SYSTEM PERMEASE PROTEIN MODB"/>
    <property type="match status" value="1"/>
</dbReference>
<comment type="subcellular location">
    <subcellularLocation>
        <location evidence="1 7">Cell membrane</location>
        <topology evidence="1 7">Multi-pass membrane protein</topology>
    </subcellularLocation>
</comment>
<feature type="transmembrane region" description="Helical" evidence="7">
    <location>
        <begin position="98"/>
        <end position="119"/>
    </location>
</feature>
<evidence type="ECO:0000256" key="5">
    <source>
        <dbReference type="ARBA" id="ARBA00022989"/>
    </source>
</evidence>
<dbReference type="PROSITE" id="PS50928">
    <property type="entry name" value="ABC_TM1"/>
    <property type="match status" value="1"/>
</dbReference>
<dbReference type="Proteomes" id="UP000306552">
    <property type="component" value="Unassembled WGS sequence"/>
</dbReference>
<dbReference type="InterPro" id="IPR035906">
    <property type="entry name" value="MetI-like_sf"/>
</dbReference>
<evidence type="ECO:0000313" key="10">
    <source>
        <dbReference type="Proteomes" id="UP000306552"/>
    </source>
</evidence>
<keyword evidence="6 7" id="KW-0472">Membrane</keyword>
<dbReference type="GO" id="GO:0055085">
    <property type="term" value="P:transmembrane transport"/>
    <property type="evidence" value="ECO:0007669"/>
    <property type="project" value="InterPro"/>
</dbReference>
<dbReference type="CDD" id="cd06261">
    <property type="entry name" value="TM_PBP2"/>
    <property type="match status" value="1"/>
</dbReference>
<dbReference type="Gene3D" id="1.10.3720.10">
    <property type="entry name" value="MetI-like"/>
    <property type="match status" value="1"/>
</dbReference>
<proteinExistence type="inferred from homology"/>
<evidence type="ECO:0000259" key="8">
    <source>
        <dbReference type="PROSITE" id="PS50928"/>
    </source>
</evidence>
<evidence type="ECO:0000256" key="3">
    <source>
        <dbReference type="ARBA" id="ARBA00022475"/>
    </source>
</evidence>
<dbReference type="PANTHER" id="PTHR30183">
    <property type="entry name" value="MOLYBDENUM TRANSPORT SYSTEM PERMEASE PROTEIN MODB"/>
    <property type="match status" value="1"/>
</dbReference>
<evidence type="ECO:0000256" key="6">
    <source>
        <dbReference type="ARBA" id="ARBA00023136"/>
    </source>
</evidence>
<organism evidence="9 10">
    <name type="scientific">Mesohalobacter halotolerans</name>
    <dbReference type="NCBI Taxonomy" id="1883405"/>
    <lineage>
        <taxon>Bacteria</taxon>
        <taxon>Pseudomonadati</taxon>
        <taxon>Bacteroidota</taxon>
        <taxon>Flavobacteriia</taxon>
        <taxon>Flavobacteriales</taxon>
        <taxon>Flavobacteriaceae</taxon>
        <taxon>Mesohalobacter</taxon>
    </lineage>
</organism>
<feature type="transmembrane region" description="Helical" evidence="7">
    <location>
        <begin position="212"/>
        <end position="233"/>
    </location>
</feature>
<protein>
    <submittedName>
        <fullName evidence="9">ABC transporter permease subunit</fullName>
    </submittedName>
</protein>
<dbReference type="SUPFAM" id="SSF161098">
    <property type="entry name" value="MetI-like"/>
    <property type="match status" value="1"/>
</dbReference>
<dbReference type="RefSeq" id="WP_138932638.1">
    <property type="nucleotide sequence ID" value="NZ_SWMU01000004.1"/>
</dbReference>
<evidence type="ECO:0000256" key="1">
    <source>
        <dbReference type="ARBA" id="ARBA00004651"/>
    </source>
</evidence>
<gene>
    <name evidence="9" type="ORF">FCN74_10965</name>
</gene>
<dbReference type="GO" id="GO:0005886">
    <property type="term" value="C:plasma membrane"/>
    <property type="evidence" value="ECO:0007669"/>
    <property type="project" value="UniProtKB-SubCell"/>
</dbReference>
<evidence type="ECO:0000313" key="9">
    <source>
        <dbReference type="EMBL" id="TKS55810.1"/>
    </source>
</evidence>
<keyword evidence="5 7" id="KW-1133">Transmembrane helix</keyword>
<feature type="transmembrane region" description="Helical" evidence="7">
    <location>
        <begin position="148"/>
        <end position="173"/>
    </location>
</feature>
<dbReference type="InterPro" id="IPR000515">
    <property type="entry name" value="MetI-like"/>
</dbReference>
<dbReference type="Pfam" id="PF00528">
    <property type="entry name" value="BPD_transp_1"/>
    <property type="match status" value="1"/>
</dbReference>
<comment type="similarity">
    <text evidence="7">Belongs to the binding-protein-dependent transport system permease family.</text>
</comment>
<accession>A0A4U5TP23</accession>
<name>A0A4U5TP23_9FLAO</name>
<comment type="caution">
    <text evidence="9">The sequence shown here is derived from an EMBL/GenBank/DDBJ whole genome shotgun (WGS) entry which is preliminary data.</text>
</comment>
<dbReference type="OrthoDB" id="9785836at2"/>
<dbReference type="AlphaFoldDB" id="A0A4U5TP23"/>